<dbReference type="EMBL" id="CAJOAX010000486">
    <property type="protein sequence ID" value="CAF3599949.1"/>
    <property type="molecule type" value="Genomic_DNA"/>
</dbReference>
<gene>
    <name evidence="4" type="ORF">FNK824_LOCUS21667</name>
    <name evidence="3" type="ORF">OTI717_LOCUS6752</name>
    <name evidence="1" type="ORF">RFH988_LOCUS17912</name>
    <name evidence="2" type="ORF">SEV965_LOCUS23515</name>
</gene>
<evidence type="ECO:0000313" key="2">
    <source>
        <dbReference type="EMBL" id="CAF1246718.1"/>
    </source>
</evidence>
<dbReference type="EMBL" id="CAJNOU010001742">
    <property type="protein sequence ID" value="CAF1246718.1"/>
    <property type="molecule type" value="Genomic_DNA"/>
</dbReference>
<dbReference type="AlphaFoldDB" id="A0A818N6C0"/>
<dbReference type="Proteomes" id="UP000663823">
    <property type="component" value="Unassembled WGS sequence"/>
</dbReference>
<dbReference type="EMBL" id="CAJNOO010000980">
    <property type="protein sequence ID" value="CAF1073751.1"/>
    <property type="molecule type" value="Genomic_DNA"/>
</dbReference>
<evidence type="ECO:0000313" key="3">
    <source>
        <dbReference type="EMBL" id="CAF3599949.1"/>
    </source>
</evidence>
<sequence length="409" mass="48946">MIKKLLCQLFSGQCHLTSLQLDISNEFRNGYIHRCLTSQSYLSSNSIQDELQSYCVTLRRLHIRLNHTCFLENLIEHVPNLEQMSVRFQYSLVFDSLETSNVEKLNQSNENWFNKVPKLRYFSLKTIISNDSEFVYLKWVLNNLNYIEKVQVHLRNNKLSEIKCEKIWRSIIDANFIHQYCLPSKIIYLIYFDFYVCSECQLSLNDVEKIIHSFKIHSFFIQHKWTNIKCLFDRIISSQHIFSSFSNYRISRSDIFDWPHIDKLCFRLHPSLCFFLEEFNDLSSNVSSIKVYKGRVDEPIDRNKIREKVLAHLISMTLQLKYLLVEQFEWLLHVVQYASNLLRRNALDTVLYAEFCLPSCHYGFNKANHIGKRLVPFLSRYMPHLQTLRLWRSDDFPWTSRKFILNQQN</sequence>
<reference evidence="3" key="1">
    <citation type="submission" date="2021-02" db="EMBL/GenBank/DDBJ databases">
        <authorList>
            <person name="Nowell W R."/>
        </authorList>
    </citation>
    <scope>NUCLEOTIDE SEQUENCE</scope>
</reference>
<dbReference type="Proteomes" id="UP000663874">
    <property type="component" value="Unassembled WGS sequence"/>
</dbReference>
<evidence type="ECO:0000313" key="1">
    <source>
        <dbReference type="EMBL" id="CAF1073751.1"/>
    </source>
</evidence>
<dbReference type="EMBL" id="CAJOBE010004220">
    <property type="protein sequence ID" value="CAF3921953.1"/>
    <property type="molecule type" value="Genomic_DNA"/>
</dbReference>
<accession>A0A818N6C0</accession>
<organism evidence="3 5">
    <name type="scientific">Rotaria sordida</name>
    <dbReference type="NCBI Taxonomy" id="392033"/>
    <lineage>
        <taxon>Eukaryota</taxon>
        <taxon>Metazoa</taxon>
        <taxon>Spiralia</taxon>
        <taxon>Gnathifera</taxon>
        <taxon>Rotifera</taxon>
        <taxon>Eurotatoria</taxon>
        <taxon>Bdelloidea</taxon>
        <taxon>Philodinida</taxon>
        <taxon>Philodinidae</taxon>
        <taxon>Rotaria</taxon>
    </lineage>
</organism>
<evidence type="ECO:0000313" key="4">
    <source>
        <dbReference type="EMBL" id="CAF3921953.1"/>
    </source>
</evidence>
<dbReference type="Proteomes" id="UP000663889">
    <property type="component" value="Unassembled WGS sequence"/>
</dbReference>
<comment type="caution">
    <text evidence="3">The sequence shown here is derived from an EMBL/GenBank/DDBJ whole genome shotgun (WGS) entry which is preliminary data.</text>
</comment>
<name>A0A818N6C0_9BILA</name>
<dbReference type="Proteomes" id="UP000663882">
    <property type="component" value="Unassembled WGS sequence"/>
</dbReference>
<evidence type="ECO:0000313" key="5">
    <source>
        <dbReference type="Proteomes" id="UP000663823"/>
    </source>
</evidence>
<dbReference type="OrthoDB" id="9978294at2759"/>
<protein>
    <submittedName>
        <fullName evidence="3">Uncharacterized protein</fullName>
    </submittedName>
</protein>
<proteinExistence type="predicted"/>